<proteinExistence type="predicted"/>
<reference evidence="2" key="1">
    <citation type="submission" date="2021-12" db="EMBL/GenBank/DDBJ databases">
        <authorList>
            <person name="Martin H S."/>
        </authorList>
    </citation>
    <scope>NUCLEOTIDE SEQUENCE</scope>
</reference>
<dbReference type="Proteomes" id="UP000838878">
    <property type="component" value="Chromosome 7"/>
</dbReference>
<dbReference type="AlphaFoldDB" id="A0A8J9YI70"/>
<dbReference type="OrthoDB" id="422005at2759"/>
<accession>A0A8J9YI70</accession>
<organism evidence="2 3">
    <name type="scientific">Brenthis ino</name>
    <name type="common">lesser marbled fritillary</name>
    <dbReference type="NCBI Taxonomy" id="405034"/>
    <lineage>
        <taxon>Eukaryota</taxon>
        <taxon>Metazoa</taxon>
        <taxon>Ecdysozoa</taxon>
        <taxon>Arthropoda</taxon>
        <taxon>Hexapoda</taxon>
        <taxon>Insecta</taxon>
        <taxon>Pterygota</taxon>
        <taxon>Neoptera</taxon>
        <taxon>Endopterygota</taxon>
        <taxon>Lepidoptera</taxon>
        <taxon>Glossata</taxon>
        <taxon>Ditrysia</taxon>
        <taxon>Papilionoidea</taxon>
        <taxon>Nymphalidae</taxon>
        <taxon>Heliconiinae</taxon>
        <taxon>Argynnini</taxon>
        <taxon>Brenthis</taxon>
    </lineage>
</organism>
<feature type="signal peptide" evidence="1">
    <location>
        <begin position="1"/>
        <end position="21"/>
    </location>
</feature>
<gene>
    <name evidence="2" type="ORF">BINO364_LOCUS13910</name>
</gene>
<name>A0A8J9YI70_9NEOP</name>
<evidence type="ECO:0000313" key="3">
    <source>
        <dbReference type="Proteomes" id="UP000838878"/>
    </source>
</evidence>
<keyword evidence="1" id="KW-0732">Signal</keyword>
<evidence type="ECO:0000313" key="2">
    <source>
        <dbReference type="EMBL" id="CAH0728726.1"/>
    </source>
</evidence>
<dbReference type="EMBL" id="OV170227">
    <property type="protein sequence ID" value="CAH0728726.1"/>
    <property type="molecule type" value="Genomic_DNA"/>
</dbReference>
<feature type="chain" id="PRO_5035444464" description="Secreted protein" evidence="1">
    <location>
        <begin position="22"/>
        <end position="77"/>
    </location>
</feature>
<sequence>MGLIECSVCAAAAAAAAAAVAWNTSQVIHEPESTKSSPLHVSNGTINGDVVPYTKTCTFNRESLSKGHSESVLALRF</sequence>
<feature type="non-terminal residue" evidence="2">
    <location>
        <position position="77"/>
    </location>
</feature>
<keyword evidence="3" id="KW-1185">Reference proteome</keyword>
<protein>
    <recommendedName>
        <fullName evidence="4">Secreted protein</fullName>
    </recommendedName>
</protein>
<evidence type="ECO:0000256" key="1">
    <source>
        <dbReference type="SAM" id="SignalP"/>
    </source>
</evidence>
<evidence type="ECO:0008006" key="4">
    <source>
        <dbReference type="Google" id="ProtNLM"/>
    </source>
</evidence>